<feature type="domain" description="CAAX prenyl protease 2/Lysostaphin resistance protein A-like" evidence="2">
    <location>
        <begin position="132"/>
        <end position="225"/>
    </location>
</feature>
<sequence>MIKKILLVLARFAVAMVIMTVAALVPSLLLIPVSAVLADPARVTEAMALKVASWLVVPLVVVALVAVVARYWDRRSLASLGLVFTRRTLVIGLVVLGASTALSAAATALAAALGARPEPSELAGIPPALLAAYIVARALFLQGFGEELIWRGWFQRTVPTGPVTAAVLSAIFFAVPHLLSGGGQQSLVERFLYLVLPFGFGLAAAGLALRTGSLWAAVGVHTGFHFGWSFLAVLGITAGGPIAWLLQGAAFVIVGVVALAGGAAGIARQRDSRPTGVPMG</sequence>
<reference evidence="3 4" key="1">
    <citation type="submission" date="2020-07" db="EMBL/GenBank/DDBJ databases">
        <title>Sequencing the genomes of 1000 actinobacteria strains.</title>
        <authorList>
            <person name="Klenk H.-P."/>
        </authorList>
    </citation>
    <scope>NUCLEOTIDE SEQUENCE [LARGE SCALE GENOMIC DNA]</scope>
    <source>
        <strain evidence="3 4">DSM 103164</strain>
    </source>
</reference>
<feature type="transmembrane region" description="Helical" evidence="1">
    <location>
        <begin position="12"/>
        <end position="31"/>
    </location>
</feature>
<organism evidence="3 4">
    <name type="scientific">Naumannella cuiyingiana</name>
    <dbReference type="NCBI Taxonomy" id="1347891"/>
    <lineage>
        <taxon>Bacteria</taxon>
        <taxon>Bacillati</taxon>
        <taxon>Actinomycetota</taxon>
        <taxon>Actinomycetes</taxon>
        <taxon>Propionibacteriales</taxon>
        <taxon>Propionibacteriaceae</taxon>
        <taxon>Naumannella</taxon>
    </lineage>
</organism>
<evidence type="ECO:0000313" key="4">
    <source>
        <dbReference type="Proteomes" id="UP000527616"/>
    </source>
</evidence>
<name>A0A7Z0DB46_9ACTN</name>
<dbReference type="EMBL" id="JACBZS010000001">
    <property type="protein sequence ID" value="NYI72132.1"/>
    <property type="molecule type" value="Genomic_DNA"/>
</dbReference>
<feature type="transmembrane region" description="Helical" evidence="1">
    <location>
        <begin position="89"/>
        <end position="113"/>
    </location>
</feature>
<dbReference type="AlphaFoldDB" id="A0A7Z0DB46"/>
<dbReference type="InterPro" id="IPR003675">
    <property type="entry name" value="Rce1/LyrA-like_dom"/>
</dbReference>
<evidence type="ECO:0000259" key="2">
    <source>
        <dbReference type="Pfam" id="PF02517"/>
    </source>
</evidence>
<protein>
    <recommendedName>
        <fullName evidence="2">CAAX prenyl protease 2/Lysostaphin resistance protein A-like domain-containing protein</fullName>
    </recommendedName>
</protein>
<evidence type="ECO:0000313" key="3">
    <source>
        <dbReference type="EMBL" id="NYI72132.1"/>
    </source>
</evidence>
<dbReference type="Proteomes" id="UP000527616">
    <property type="component" value="Unassembled WGS sequence"/>
</dbReference>
<keyword evidence="1" id="KW-0472">Membrane</keyword>
<dbReference type="GO" id="GO:0004175">
    <property type="term" value="F:endopeptidase activity"/>
    <property type="evidence" value="ECO:0007669"/>
    <property type="project" value="UniProtKB-ARBA"/>
</dbReference>
<comment type="caution">
    <text evidence="3">The sequence shown here is derived from an EMBL/GenBank/DDBJ whole genome shotgun (WGS) entry which is preliminary data.</text>
</comment>
<accession>A0A7Z0DB46</accession>
<feature type="transmembrane region" description="Helical" evidence="1">
    <location>
        <begin position="242"/>
        <end position="266"/>
    </location>
</feature>
<keyword evidence="1" id="KW-1133">Transmembrane helix</keyword>
<dbReference type="GO" id="GO:0080120">
    <property type="term" value="P:CAAX-box protein maturation"/>
    <property type="evidence" value="ECO:0007669"/>
    <property type="project" value="UniProtKB-ARBA"/>
</dbReference>
<dbReference type="Pfam" id="PF02517">
    <property type="entry name" value="Rce1-like"/>
    <property type="match status" value="1"/>
</dbReference>
<dbReference type="RefSeq" id="WP_179445867.1">
    <property type="nucleotide sequence ID" value="NZ_JACBZS010000001.1"/>
</dbReference>
<keyword evidence="1" id="KW-0812">Transmembrane</keyword>
<feature type="transmembrane region" description="Helical" evidence="1">
    <location>
        <begin position="191"/>
        <end position="209"/>
    </location>
</feature>
<evidence type="ECO:0000256" key="1">
    <source>
        <dbReference type="SAM" id="Phobius"/>
    </source>
</evidence>
<gene>
    <name evidence="3" type="ORF">GGQ54_002692</name>
</gene>
<feature type="transmembrane region" description="Helical" evidence="1">
    <location>
        <begin position="214"/>
        <end position="236"/>
    </location>
</feature>
<feature type="transmembrane region" description="Helical" evidence="1">
    <location>
        <begin position="157"/>
        <end position="179"/>
    </location>
</feature>
<feature type="transmembrane region" description="Helical" evidence="1">
    <location>
        <begin position="125"/>
        <end position="145"/>
    </location>
</feature>
<feature type="transmembrane region" description="Helical" evidence="1">
    <location>
        <begin position="51"/>
        <end position="69"/>
    </location>
</feature>
<proteinExistence type="predicted"/>
<keyword evidence="4" id="KW-1185">Reference proteome</keyword>